<gene>
    <name evidence="2" type="ORF">DM860_015677</name>
</gene>
<accession>A0A328DEZ1</accession>
<proteinExistence type="predicted"/>
<evidence type="ECO:0000256" key="1">
    <source>
        <dbReference type="SAM" id="SignalP"/>
    </source>
</evidence>
<keyword evidence="3" id="KW-1185">Reference proteome</keyword>
<feature type="signal peptide" evidence="1">
    <location>
        <begin position="1"/>
        <end position="23"/>
    </location>
</feature>
<dbReference type="Proteomes" id="UP000249390">
    <property type="component" value="Unassembled WGS sequence"/>
</dbReference>
<organism evidence="2 3">
    <name type="scientific">Cuscuta australis</name>
    <dbReference type="NCBI Taxonomy" id="267555"/>
    <lineage>
        <taxon>Eukaryota</taxon>
        <taxon>Viridiplantae</taxon>
        <taxon>Streptophyta</taxon>
        <taxon>Embryophyta</taxon>
        <taxon>Tracheophyta</taxon>
        <taxon>Spermatophyta</taxon>
        <taxon>Magnoliopsida</taxon>
        <taxon>eudicotyledons</taxon>
        <taxon>Gunneridae</taxon>
        <taxon>Pentapetalae</taxon>
        <taxon>asterids</taxon>
        <taxon>lamiids</taxon>
        <taxon>Solanales</taxon>
        <taxon>Convolvulaceae</taxon>
        <taxon>Cuscuteae</taxon>
        <taxon>Cuscuta</taxon>
        <taxon>Cuscuta subgen. Grammica</taxon>
        <taxon>Cuscuta sect. Cleistogrammica</taxon>
    </lineage>
</organism>
<evidence type="ECO:0000313" key="3">
    <source>
        <dbReference type="Proteomes" id="UP000249390"/>
    </source>
</evidence>
<protein>
    <submittedName>
        <fullName evidence="2">Uncharacterized protein</fullName>
    </submittedName>
</protein>
<reference evidence="2 3" key="1">
    <citation type="submission" date="2018-06" db="EMBL/GenBank/DDBJ databases">
        <title>The Genome of Cuscuta australis (Dodder) Provides Insight into the Evolution of Plant Parasitism.</title>
        <authorList>
            <person name="Liu H."/>
        </authorList>
    </citation>
    <scope>NUCLEOTIDE SEQUENCE [LARGE SCALE GENOMIC DNA]</scope>
    <source>
        <strain evidence="3">cv. Yunnan</strain>
        <tissue evidence="2">Vines</tissue>
    </source>
</reference>
<sequence length="94" mass="10273">MTSPSIKTLSVFVFFMCLLLSEARIVSNNNNNNNPKSEDDVVGVKHDDVDTQQSSLVISLNIPSKIVGKSKGRFLQVVPDRTAPGGPDGQHHRK</sequence>
<keyword evidence="1" id="KW-0732">Signal</keyword>
<dbReference type="EMBL" id="NQVE01000146">
    <property type="protein sequence ID" value="RAL44317.1"/>
    <property type="molecule type" value="Genomic_DNA"/>
</dbReference>
<comment type="caution">
    <text evidence="2">The sequence shown here is derived from an EMBL/GenBank/DDBJ whole genome shotgun (WGS) entry which is preliminary data.</text>
</comment>
<dbReference type="AlphaFoldDB" id="A0A328DEZ1"/>
<feature type="chain" id="PRO_5016283941" evidence="1">
    <location>
        <begin position="24"/>
        <end position="94"/>
    </location>
</feature>
<name>A0A328DEZ1_9ASTE</name>
<evidence type="ECO:0000313" key="2">
    <source>
        <dbReference type="EMBL" id="RAL44317.1"/>
    </source>
</evidence>